<dbReference type="Gene3D" id="2.80.10.50">
    <property type="match status" value="1"/>
</dbReference>
<comment type="caution">
    <text evidence="2">The sequence shown here is derived from an EMBL/GenBank/DDBJ whole genome shotgun (WGS) entry which is preliminary data.</text>
</comment>
<dbReference type="Pfam" id="PF05345">
    <property type="entry name" value="He_PIG"/>
    <property type="match status" value="1"/>
</dbReference>
<reference evidence="2 3" key="1">
    <citation type="submission" date="2019-09" db="EMBL/GenBank/DDBJ databases">
        <title>Genome Sequence of Larkinella sp MA1.</title>
        <authorList>
            <person name="Srinivasan S."/>
        </authorList>
    </citation>
    <scope>NUCLEOTIDE SEQUENCE [LARGE SCALE GENOMIC DNA]</scope>
    <source>
        <strain evidence="2 3">MA1</strain>
    </source>
</reference>
<dbReference type="Proteomes" id="UP000326344">
    <property type="component" value="Unassembled WGS sequence"/>
</dbReference>
<proteinExistence type="predicted"/>
<keyword evidence="3" id="KW-1185">Reference proteome</keyword>
<dbReference type="EMBL" id="VTWS01000001">
    <property type="protein sequence ID" value="KAA9356177.1"/>
    <property type="molecule type" value="Genomic_DNA"/>
</dbReference>
<gene>
    <name evidence="2" type="ORF">F0P93_00005</name>
</gene>
<name>A0A5N1JL73_9BACT</name>
<sequence length="952" mass="101187">MTTFTLAKTEYRIRLFSLFLLLLTTGFGEMLQAQPIKVFDKTFGGADRDDGQVMLKTADGGYLVGGYSDSEATADSPKEAPLWGDRDYWLIKFDASHNKQWEKTYGGSEGDYLRTIVATPDGYLLGGESSSPNDGNKESESFGSDDFWVVKIDFAGEKQWDKSFGGDEADNLWSIVTTSDGKFLLAGYSNSGDNGTKTAEKKGDDDAFAPDFWVVKIDADGNQLWDQTYGGEYSDRLRKIVATADGNFLLAGTSSSDASPPEDLTGKTENGQGNSDYWVVKINADGVKQWDKTFGGDNSDDLYGLVTTADGGYVLAGYSNSNTSGDKSEDSEGRTDFWVLKIDPTNEIDWQRTVGGPDDDYCYALLATSDGGFLLGGTWEFYYTVETPTRYDYWVVKLNADGNTQWEKKLGGGSNSDDMIQALLEPTAGNYLLAGYSNSEIGVDKTAPNLGSRDLWLILLEDPCVPPTISITSNVSTQPVFQNTPGVALSITGCTTGTLSWNGPNGTTGTGTTISVPTSATGTLVYSATCTAGSCTSSPASTTITVAPPLITGSFDGFVYGADCATFRGWAWDRNKPNTAVSVDILDGPNVIASLSADVFRQDLQSAGKGNGRHAFFFTIPDNLKDGLPHNLSARVSGSSFILKDSPKALICQGTGSPANKAPVSPSPTILIAPLVAQVGVPFAGTLVAFTDPEAQPLTYALAGLPDGLAISMTSRVISGTPTQAGTFVLTYSASDGVLTNSVSFPLTVNPASTTTVTGSFEGYLDKLDCGGIRGWVWDRNKPNTPLTVEFYLEGSGTVLGSALANIYRQDLKDAGKGNGAHAYNFSPPGSVTNGTLIRARVLGSTYDLKGSPKAYQCAPARLSAETPSDLQVTVLGNPVAEQVAVEIRGAAGQPLRLQLTDASGRLVSQRHIEAAKPVEQQRFSVQGQPAGLLFLQVSSGLKTVSLKVLKQ</sequence>
<evidence type="ECO:0000313" key="3">
    <source>
        <dbReference type="Proteomes" id="UP000326344"/>
    </source>
</evidence>
<dbReference type="PANTHER" id="PTHR42754:SF1">
    <property type="entry name" value="LIPOPROTEIN"/>
    <property type="match status" value="1"/>
</dbReference>
<dbReference type="GO" id="GO:0005509">
    <property type="term" value="F:calcium ion binding"/>
    <property type="evidence" value="ECO:0007669"/>
    <property type="project" value="InterPro"/>
</dbReference>
<dbReference type="PANTHER" id="PTHR42754">
    <property type="entry name" value="ENDOGLUCANASE"/>
    <property type="match status" value="1"/>
</dbReference>
<organism evidence="2 3">
    <name type="scientific">Larkinella humicola</name>
    <dbReference type="NCBI Taxonomy" id="2607654"/>
    <lineage>
        <taxon>Bacteria</taxon>
        <taxon>Pseudomonadati</taxon>
        <taxon>Bacteroidota</taxon>
        <taxon>Cytophagia</taxon>
        <taxon>Cytophagales</taxon>
        <taxon>Spirosomataceae</taxon>
        <taxon>Larkinella</taxon>
    </lineage>
</organism>
<dbReference type="GO" id="GO:0016020">
    <property type="term" value="C:membrane"/>
    <property type="evidence" value="ECO:0007669"/>
    <property type="project" value="InterPro"/>
</dbReference>
<accession>A0A5N1JL73</accession>
<dbReference type="RefSeq" id="WP_150874349.1">
    <property type="nucleotide sequence ID" value="NZ_VTWS01000001.1"/>
</dbReference>
<evidence type="ECO:0000256" key="1">
    <source>
        <dbReference type="SAM" id="MobiDB-lite"/>
    </source>
</evidence>
<evidence type="ECO:0000313" key="2">
    <source>
        <dbReference type="EMBL" id="KAA9356177.1"/>
    </source>
</evidence>
<dbReference type="InterPro" id="IPR013783">
    <property type="entry name" value="Ig-like_fold"/>
</dbReference>
<dbReference type="SUPFAM" id="SSF49313">
    <property type="entry name" value="Cadherin-like"/>
    <property type="match status" value="1"/>
</dbReference>
<feature type="region of interest" description="Disordered" evidence="1">
    <location>
        <begin position="251"/>
        <end position="271"/>
    </location>
</feature>
<dbReference type="InterPro" id="IPR015919">
    <property type="entry name" value="Cadherin-like_sf"/>
</dbReference>
<dbReference type="AlphaFoldDB" id="A0A5N1JL73"/>
<dbReference type="Gene3D" id="2.60.40.10">
    <property type="entry name" value="Immunoglobulins"/>
    <property type="match status" value="1"/>
</dbReference>
<protein>
    <submittedName>
        <fullName evidence="2">Uncharacterized protein</fullName>
    </submittedName>
</protein>